<dbReference type="RefSeq" id="WP_062762965.1">
    <property type="nucleotide sequence ID" value="NZ_CP121045.1"/>
</dbReference>
<evidence type="ECO:0000313" key="2">
    <source>
        <dbReference type="Proteomes" id="UP000075787"/>
    </source>
</evidence>
<dbReference type="OrthoDB" id="9799672at2"/>
<dbReference type="EMBL" id="LPZR01000086">
    <property type="protein sequence ID" value="KYO54541.1"/>
    <property type="molecule type" value="Genomic_DNA"/>
</dbReference>
<accession>A0A162LE57</accession>
<dbReference type="SUPFAM" id="SSF53335">
    <property type="entry name" value="S-adenosyl-L-methionine-dependent methyltransferases"/>
    <property type="match status" value="1"/>
</dbReference>
<dbReference type="Proteomes" id="UP000075787">
    <property type="component" value="Unassembled WGS sequence"/>
</dbReference>
<evidence type="ECO:0008006" key="3">
    <source>
        <dbReference type="Google" id="ProtNLM"/>
    </source>
</evidence>
<evidence type="ECO:0000313" key="1">
    <source>
        <dbReference type="EMBL" id="KYO54541.1"/>
    </source>
</evidence>
<gene>
    <name evidence="1" type="ORF">AUP44_25025</name>
</gene>
<name>A0A162LE57_9PROT</name>
<sequence>MSVAALIDHAGAILVAGGLLDQAAPFDEAAYQAAVAPVETGFVVPATTISGLMRRFLFHVAAQSGAATIYGAGTHVGFAFAFLALGRAQRPGRFQASAIDIDPAATRIAADNARLLPPDLPLVCRTADAVADLAADTAPIGLLFIDVDDPETRKGLYPAVLAAARPRLQPGALILAHDPLVPQFAQDFAAYHGQLRGDAGILGPVVLPLDECGLSVARVVS</sequence>
<organism evidence="1 2">
    <name type="scientific">Tistrella mobilis</name>
    <dbReference type="NCBI Taxonomy" id="171437"/>
    <lineage>
        <taxon>Bacteria</taxon>
        <taxon>Pseudomonadati</taxon>
        <taxon>Pseudomonadota</taxon>
        <taxon>Alphaproteobacteria</taxon>
        <taxon>Geminicoccales</taxon>
        <taxon>Geminicoccaceae</taxon>
        <taxon>Tistrella</taxon>
    </lineage>
</organism>
<proteinExistence type="predicted"/>
<protein>
    <recommendedName>
        <fullName evidence="3">Methyltransferase</fullName>
    </recommendedName>
</protein>
<dbReference type="Pfam" id="PF13578">
    <property type="entry name" value="Methyltransf_24"/>
    <property type="match status" value="1"/>
</dbReference>
<comment type="caution">
    <text evidence="1">The sequence shown here is derived from an EMBL/GenBank/DDBJ whole genome shotgun (WGS) entry which is preliminary data.</text>
</comment>
<dbReference type="InterPro" id="IPR029063">
    <property type="entry name" value="SAM-dependent_MTases_sf"/>
</dbReference>
<dbReference type="GeneID" id="97244240"/>
<reference evidence="1 2" key="1">
    <citation type="submission" date="2015-12" db="EMBL/GenBank/DDBJ databases">
        <title>Genome sequence of Tistrella mobilis MCCC 1A02139.</title>
        <authorList>
            <person name="Lu L."/>
            <person name="Lai Q."/>
            <person name="Shao Z."/>
            <person name="Qian P."/>
        </authorList>
    </citation>
    <scope>NUCLEOTIDE SEQUENCE [LARGE SCALE GENOMIC DNA]</scope>
    <source>
        <strain evidence="1 2">MCCC 1A02139</strain>
    </source>
</reference>
<dbReference type="AlphaFoldDB" id="A0A162LE57"/>
<dbReference type="Gene3D" id="3.40.50.150">
    <property type="entry name" value="Vaccinia Virus protein VP39"/>
    <property type="match status" value="1"/>
</dbReference>